<accession>A0A975CN85</accession>
<dbReference type="GO" id="GO:0005507">
    <property type="term" value="F:copper ion binding"/>
    <property type="evidence" value="ECO:0007669"/>
    <property type="project" value="TreeGrafter"/>
</dbReference>
<reference evidence="3 4" key="1">
    <citation type="submission" date="2021-03" db="EMBL/GenBank/DDBJ databases">
        <title>Complete genome of Polaribacter_sp.SM13.</title>
        <authorList>
            <person name="Jeong S.W."/>
            <person name="Bae J.W."/>
        </authorList>
    </citation>
    <scope>NUCLEOTIDE SEQUENCE [LARGE SCALE GENOMIC DNA]</scope>
    <source>
        <strain evidence="3 4">SM13</strain>
    </source>
</reference>
<keyword evidence="2" id="KW-0963">Cytoplasm</keyword>
<dbReference type="KEGG" id="pcea:J3359_16825"/>
<dbReference type="FunFam" id="3.20.20.380:FF:000001">
    <property type="entry name" value="Copper homeostasis protein CutC"/>
    <property type="match status" value="1"/>
</dbReference>
<dbReference type="EMBL" id="CP071869">
    <property type="protein sequence ID" value="QTE22444.1"/>
    <property type="molecule type" value="Genomic_DNA"/>
</dbReference>
<proteinExistence type="inferred from homology"/>
<gene>
    <name evidence="2" type="primary">cutC</name>
    <name evidence="3" type="ORF">J3359_16825</name>
</gene>
<dbReference type="Pfam" id="PF03932">
    <property type="entry name" value="CutC"/>
    <property type="match status" value="1"/>
</dbReference>
<dbReference type="GO" id="GO:0005737">
    <property type="term" value="C:cytoplasm"/>
    <property type="evidence" value="ECO:0007669"/>
    <property type="project" value="UniProtKB-SubCell"/>
</dbReference>
<comment type="caution">
    <text evidence="2">Once thought to be involved in copper homeostasis, experiments in E.coli have shown this is not the case.</text>
</comment>
<comment type="subcellular location">
    <subcellularLocation>
        <location evidence="2">Cytoplasm</location>
    </subcellularLocation>
</comment>
<dbReference type="RefSeq" id="WP_208078254.1">
    <property type="nucleotide sequence ID" value="NZ_CP071869.1"/>
</dbReference>
<comment type="similarity">
    <text evidence="1 2">Belongs to the CutC family.</text>
</comment>
<evidence type="ECO:0000313" key="3">
    <source>
        <dbReference type="EMBL" id="QTE22444.1"/>
    </source>
</evidence>
<dbReference type="HAMAP" id="MF_00795">
    <property type="entry name" value="CutC"/>
    <property type="match status" value="1"/>
</dbReference>
<dbReference type="PANTHER" id="PTHR12598">
    <property type="entry name" value="COPPER HOMEOSTASIS PROTEIN CUTC"/>
    <property type="match status" value="1"/>
</dbReference>
<evidence type="ECO:0000313" key="4">
    <source>
        <dbReference type="Proteomes" id="UP000663920"/>
    </source>
</evidence>
<organism evidence="3 4">
    <name type="scientific">Polaribacter cellanae</name>
    <dbReference type="NCBI Taxonomy" id="2818493"/>
    <lineage>
        <taxon>Bacteria</taxon>
        <taxon>Pseudomonadati</taxon>
        <taxon>Bacteroidota</taxon>
        <taxon>Flavobacteriia</taxon>
        <taxon>Flavobacteriales</taxon>
        <taxon>Flavobacteriaceae</taxon>
    </lineage>
</organism>
<dbReference type="InterPro" id="IPR005627">
    <property type="entry name" value="CutC-like"/>
</dbReference>
<evidence type="ECO:0000256" key="2">
    <source>
        <dbReference type="HAMAP-Rule" id="MF_00795"/>
    </source>
</evidence>
<dbReference type="PANTHER" id="PTHR12598:SF0">
    <property type="entry name" value="COPPER HOMEOSTASIS PROTEIN CUTC HOMOLOG"/>
    <property type="match status" value="1"/>
</dbReference>
<evidence type="ECO:0000256" key="1">
    <source>
        <dbReference type="ARBA" id="ARBA00007768"/>
    </source>
</evidence>
<dbReference type="AlphaFoldDB" id="A0A975CN85"/>
<keyword evidence="4" id="KW-1185">Reference proteome</keyword>
<dbReference type="Proteomes" id="UP000663920">
    <property type="component" value="Chromosome"/>
</dbReference>
<protein>
    <recommendedName>
        <fullName evidence="2">PF03932 family protein CutC</fullName>
    </recommendedName>
</protein>
<sequence length="232" mass="25546">MLLEICANSYQSALNAEKSGAHRIELCSELSVGGITPSYGLLKEVAAKITIPVNVLIRPRSGNFYYSNAEFEQIKQDILICKKLGFHGIVSGILNADNSIDIKRTAKIIELSKPLSFTFHRAFDCVTNPQESLKRLMDLKVDRILTSGLQEKAINGIHLLIELQKLAKENIIILPGSGINAENAPTFKEAGFMEIHTSASKITNSEKSIFFGSVAQTESNIEEIQSILKVIQ</sequence>
<name>A0A975CN85_9FLAO</name>
<dbReference type="SUPFAM" id="SSF110395">
    <property type="entry name" value="CutC-like"/>
    <property type="match status" value="1"/>
</dbReference>
<dbReference type="Gene3D" id="3.20.20.380">
    <property type="entry name" value="Copper homeostasis (CutC) domain"/>
    <property type="match status" value="1"/>
</dbReference>
<dbReference type="InterPro" id="IPR036822">
    <property type="entry name" value="CutC-like_dom_sf"/>
</dbReference>